<keyword evidence="12" id="KW-0342">GTP-binding</keyword>
<keyword evidence="8" id="KW-0378">Hydrolase</keyword>
<keyword evidence="10 14" id="KW-1133">Transmembrane helix</keyword>
<dbReference type="SUPFAM" id="SSF47473">
    <property type="entry name" value="EF-hand"/>
    <property type="match status" value="1"/>
</dbReference>
<keyword evidence="7" id="KW-1000">Mitochondrion outer membrane</keyword>
<dbReference type="InterPro" id="IPR018247">
    <property type="entry name" value="EF_Hand_1_Ca_BS"/>
</dbReference>
<dbReference type="OrthoDB" id="10020961at2759"/>
<evidence type="ECO:0000259" key="15">
    <source>
        <dbReference type="PROSITE" id="PS50222"/>
    </source>
</evidence>
<keyword evidence="17" id="KW-1185">Reference proteome</keyword>
<keyword evidence="3 14" id="KW-0812">Transmembrane</keyword>
<evidence type="ECO:0000256" key="8">
    <source>
        <dbReference type="ARBA" id="ARBA00022801"/>
    </source>
</evidence>
<sequence length="550" mass="63491">MVLKNEYLTQNIEGVVQIQYFSASKDDEQATDSEIDKASVIILVYDVNNLECMKRLRSYWMPRIIKINDKIPIIFVGNKMDLRSSHVDNNDLESTLSPYFMEFKQVEMGLECSAKGYMNLIDVIYCAQRAVQFPISPLFDSISKQLKPEFEKALLRIFRICDADQDGFLNDNELQEFQNQVFKAELQKKHITALKEVLILECEDYDETSSLKGVNIEAFKALQKVLIQKLKQQTCWSILRHFGYDDKLLIKQNLWDDGSVKDEDLDNCKSVELSKSSWQYLHKIFECFKVPLTSKLDEGALEKIFATTENGIPWKVKYVTNYENGISLDQWIAMWQKFFSQSPKTAFKNLVYLGFQERFRDAVQIYKYKESDLLKPQNKRKVFNCYVLGTQYWPQMLDHMIQSQVEQQEKDAPERSIVKVITDQNNLKRNLIVKTDKDARVQDQQSNVQSFVKKLGVEILQDFTVQKEADQRRIKELEELLLSVVIEPSRGISTQGQEMIRKAKGSDDSWLTINSATGVASALVFIIGAGIAGLYYTGKISFSFASKSSK</sequence>
<keyword evidence="5" id="KW-0677">Repeat</keyword>
<proteinExistence type="inferred from homology"/>
<accession>A0A078A8G8</accession>
<evidence type="ECO:0000256" key="12">
    <source>
        <dbReference type="ARBA" id="ARBA00023134"/>
    </source>
</evidence>
<gene>
    <name evidence="16" type="primary">Contig14518.g15468</name>
    <name evidence="16" type="ORF">STYLEM_6044</name>
</gene>
<evidence type="ECO:0000256" key="9">
    <source>
        <dbReference type="ARBA" id="ARBA00022837"/>
    </source>
</evidence>
<dbReference type="InterPro" id="IPR052266">
    <property type="entry name" value="Miro-EF-hand_domain"/>
</dbReference>
<keyword evidence="13 14" id="KW-0472">Membrane</keyword>
<dbReference type="GO" id="GO:0005509">
    <property type="term" value="F:calcium ion binding"/>
    <property type="evidence" value="ECO:0007669"/>
    <property type="project" value="InterPro"/>
</dbReference>
<dbReference type="Gene3D" id="1.10.238.10">
    <property type="entry name" value="EF-hand"/>
    <property type="match status" value="2"/>
</dbReference>
<dbReference type="InterPro" id="IPR011992">
    <property type="entry name" value="EF-hand-dom_pair"/>
</dbReference>
<reference evidence="16 17" key="1">
    <citation type="submission" date="2014-06" db="EMBL/GenBank/DDBJ databases">
        <authorList>
            <person name="Swart Estienne"/>
        </authorList>
    </citation>
    <scope>NUCLEOTIDE SEQUENCE [LARGE SCALE GENOMIC DNA]</scope>
    <source>
        <strain evidence="16 17">130c</strain>
    </source>
</reference>
<evidence type="ECO:0000256" key="10">
    <source>
        <dbReference type="ARBA" id="ARBA00022989"/>
    </source>
</evidence>
<dbReference type="InterPro" id="IPR027417">
    <property type="entry name" value="P-loop_NTPase"/>
</dbReference>
<dbReference type="PANTHER" id="PTHR46819:SF1">
    <property type="entry name" value="EF-HAND CALCIUM-BINDING DOMAIN-CONTAINING PROTEIN 7"/>
    <property type="match status" value="1"/>
</dbReference>
<keyword evidence="11" id="KW-0496">Mitochondrion</keyword>
<dbReference type="GO" id="GO:0005525">
    <property type="term" value="F:GTP binding"/>
    <property type="evidence" value="ECO:0007669"/>
    <property type="project" value="UniProtKB-KW"/>
</dbReference>
<evidence type="ECO:0000256" key="3">
    <source>
        <dbReference type="ARBA" id="ARBA00022692"/>
    </source>
</evidence>
<comment type="similarity">
    <text evidence="2">Belongs to the mitochondrial Rho GTPase family.</text>
</comment>
<dbReference type="PROSITE" id="PS00018">
    <property type="entry name" value="EF_HAND_1"/>
    <property type="match status" value="1"/>
</dbReference>
<dbReference type="SUPFAM" id="SSF52540">
    <property type="entry name" value="P-loop containing nucleoside triphosphate hydrolases"/>
    <property type="match status" value="1"/>
</dbReference>
<dbReference type="PANTHER" id="PTHR46819">
    <property type="entry name" value="EF-HAND CALCIUM-BINDING DOMAIN-CONTAINING PROTEIN 7"/>
    <property type="match status" value="1"/>
</dbReference>
<dbReference type="GO" id="GO:0003924">
    <property type="term" value="F:GTPase activity"/>
    <property type="evidence" value="ECO:0007669"/>
    <property type="project" value="InterPro"/>
</dbReference>
<evidence type="ECO:0000313" key="17">
    <source>
        <dbReference type="Proteomes" id="UP000039865"/>
    </source>
</evidence>
<dbReference type="Pfam" id="PF08356">
    <property type="entry name" value="EF_assoc_2"/>
    <property type="match status" value="1"/>
</dbReference>
<dbReference type="OMA" id="ERTDMGY"/>
<keyword evidence="6" id="KW-0547">Nucleotide-binding</keyword>
<dbReference type="Proteomes" id="UP000039865">
    <property type="component" value="Unassembled WGS sequence"/>
</dbReference>
<evidence type="ECO:0000256" key="7">
    <source>
        <dbReference type="ARBA" id="ARBA00022787"/>
    </source>
</evidence>
<dbReference type="Pfam" id="PF00071">
    <property type="entry name" value="Ras"/>
    <property type="match status" value="1"/>
</dbReference>
<comment type="subcellular location">
    <subcellularLocation>
        <location evidence="1">Mitochondrion outer membrane</location>
        <topology evidence="1">Single-pass type IV membrane protein</topology>
    </subcellularLocation>
</comment>
<dbReference type="InterPro" id="IPR001806">
    <property type="entry name" value="Small_GTPase"/>
</dbReference>
<evidence type="ECO:0000256" key="11">
    <source>
        <dbReference type="ARBA" id="ARBA00023128"/>
    </source>
</evidence>
<dbReference type="InterPro" id="IPR013567">
    <property type="entry name" value="EF_hand_assoc_2"/>
</dbReference>
<dbReference type="GO" id="GO:0005741">
    <property type="term" value="C:mitochondrial outer membrane"/>
    <property type="evidence" value="ECO:0007669"/>
    <property type="project" value="UniProtKB-SubCell"/>
</dbReference>
<dbReference type="AlphaFoldDB" id="A0A078A8G8"/>
<dbReference type="FunFam" id="1.10.238.10:FF:000011">
    <property type="entry name" value="Mitochondrial Rho GTPase"/>
    <property type="match status" value="1"/>
</dbReference>
<organism evidence="16 17">
    <name type="scientific">Stylonychia lemnae</name>
    <name type="common">Ciliate</name>
    <dbReference type="NCBI Taxonomy" id="5949"/>
    <lineage>
        <taxon>Eukaryota</taxon>
        <taxon>Sar</taxon>
        <taxon>Alveolata</taxon>
        <taxon>Ciliophora</taxon>
        <taxon>Intramacronucleata</taxon>
        <taxon>Spirotrichea</taxon>
        <taxon>Stichotrichia</taxon>
        <taxon>Sporadotrichida</taxon>
        <taxon>Oxytrichidae</taxon>
        <taxon>Stylonychinae</taxon>
        <taxon>Stylonychia</taxon>
    </lineage>
</organism>
<evidence type="ECO:0000256" key="5">
    <source>
        <dbReference type="ARBA" id="ARBA00022737"/>
    </source>
</evidence>
<feature type="domain" description="EF-hand" evidence="15">
    <location>
        <begin position="149"/>
        <end position="184"/>
    </location>
</feature>
<evidence type="ECO:0000313" key="16">
    <source>
        <dbReference type="EMBL" id="CDW77076.1"/>
    </source>
</evidence>
<feature type="transmembrane region" description="Helical" evidence="14">
    <location>
        <begin position="518"/>
        <end position="537"/>
    </location>
</feature>
<dbReference type="InterPro" id="IPR002048">
    <property type="entry name" value="EF_hand_dom"/>
</dbReference>
<evidence type="ECO:0000256" key="13">
    <source>
        <dbReference type="ARBA" id="ARBA00023136"/>
    </source>
</evidence>
<dbReference type="PROSITE" id="PS50222">
    <property type="entry name" value="EF_HAND_2"/>
    <property type="match status" value="1"/>
</dbReference>
<evidence type="ECO:0000256" key="1">
    <source>
        <dbReference type="ARBA" id="ARBA00004200"/>
    </source>
</evidence>
<dbReference type="InParanoid" id="A0A078A8G8"/>
<name>A0A078A8G8_STYLE</name>
<evidence type="ECO:0000256" key="6">
    <source>
        <dbReference type="ARBA" id="ARBA00022741"/>
    </source>
</evidence>
<keyword evidence="9" id="KW-0106">Calcium</keyword>
<dbReference type="SMART" id="SM00174">
    <property type="entry name" value="RHO"/>
    <property type="match status" value="1"/>
</dbReference>
<dbReference type="Gene3D" id="3.40.50.300">
    <property type="entry name" value="P-loop containing nucleotide triphosphate hydrolases"/>
    <property type="match status" value="1"/>
</dbReference>
<protein>
    <submittedName>
        <fullName evidence="16">Mitochondrial rho 1</fullName>
    </submittedName>
</protein>
<evidence type="ECO:0000256" key="2">
    <source>
        <dbReference type="ARBA" id="ARBA00007981"/>
    </source>
</evidence>
<evidence type="ECO:0000256" key="4">
    <source>
        <dbReference type="ARBA" id="ARBA00022723"/>
    </source>
</evidence>
<keyword evidence="4" id="KW-0479">Metal-binding</keyword>
<evidence type="ECO:0000256" key="14">
    <source>
        <dbReference type="SAM" id="Phobius"/>
    </source>
</evidence>
<dbReference type="EMBL" id="CCKQ01005815">
    <property type="protein sequence ID" value="CDW77076.1"/>
    <property type="molecule type" value="Genomic_DNA"/>
</dbReference>